<organism evidence="10 11">
    <name type="scientific">Heterorhabditis bacteriophora</name>
    <name type="common">Entomopathogenic nematode worm</name>
    <dbReference type="NCBI Taxonomy" id="37862"/>
    <lineage>
        <taxon>Eukaryota</taxon>
        <taxon>Metazoa</taxon>
        <taxon>Ecdysozoa</taxon>
        <taxon>Nematoda</taxon>
        <taxon>Chromadorea</taxon>
        <taxon>Rhabditida</taxon>
        <taxon>Rhabditina</taxon>
        <taxon>Rhabditomorpha</taxon>
        <taxon>Strongyloidea</taxon>
        <taxon>Heterorhabditidae</taxon>
        <taxon>Heterorhabditis</taxon>
    </lineage>
</organism>
<dbReference type="EC" id="4.2.1.93" evidence="1"/>
<comment type="catalytic activity">
    <reaction evidence="8">
        <text>(6S)-NADPHX + ATP = ADP + phosphate + NADPH + H(+)</text>
        <dbReference type="Rhea" id="RHEA:32231"/>
        <dbReference type="ChEBI" id="CHEBI:15378"/>
        <dbReference type="ChEBI" id="CHEBI:30616"/>
        <dbReference type="ChEBI" id="CHEBI:43474"/>
        <dbReference type="ChEBI" id="CHEBI:57783"/>
        <dbReference type="ChEBI" id="CHEBI:64076"/>
        <dbReference type="ChEBI" id="CHEBI:456216"/>
        <dbReference type="EC" id="4.2.1.93"/>
    </reaction>
</comment>
<dbReference type="PROSITE" id="PS01049">
    <property type="entry name" value="YJEF_C_1"/>
    <property type="match status" value="1"/>
</dbReference>
<dbReference type="AlphaFoldDB" id="A0A1I7W6Q5"/>
<dbReference type="GO" id="GO:0005524">
    <property type="term" value="F:ATP binding"/>
    <property type="evidence" value="ECO:0007669"/>
    <property type="project" value="UniProtKB-KW"/>
</dbReference>
<dbReference type="Proteomes" id="UP000095283">
    <property type="component" value="Unplaced"/>
</dbReference>
<sequence>MVVHVSYFIKLKRMDAIVLGPGLGRDPSVLPLVLRVIDFVKKTQVPFVIDADGLWFLHESISSIPALPSAILTPNKIEFSRLCEAALNSNDVLSIKVLTTIAYIYIYIYILH</sequence>
<evidence type="ECO:0000256" key="6">
    <source>
        <dbReference type="ARBA" id="ARBA00023239"/>
    </source>
</evidence>
<proteinExistence type="predicted"/>
<keyword evidence="2" id="KW-0547">Nucleotide-binding</keyword>
<evidence type="ECO:0000256" key="8">
    <source>
        <dbReference type="ARBA" id="ARBA00047472"/>
    </source>
</evidence>
<protein>
    <recommendedName>
        <fullName evidence="1">ATP-dependent NAD(P)H-hydrate dehydratase</fullName>
        <ecNumber evidence="1">4.2.1.93</ecNumber>
    </recommendedName>
    <alternativeName>
        <fullName evidence="7">NAD(P)HX dehydratase</fullName>
    </alternativeName>
</protein>
<keyword evidence="4" id="KW-0521">NADP</keyword>
<keyword evidence="5" id="KW-0520">NAD</keyword>
<dbReference type="PROSITE" id="PS51383">
    <property type="entry name" value="YJEF_C_3"/>
    <property type="match status" value="1"/>
</dbReference>
<dbReference type="PANTHER" id="PTHR12592">
    <property type="entry name" value="ATP-DEPENDENT (S)-NAD(P)H-HYDRATE DEHYDRATASE FAMILY MEMBER"/>
    <property type="match status" value="1"/>
</dbReference>
<evidence type="ECO:0000256" key="4">
    <source>
        <dbReference type="ARBA" id="ARBA00022857"/>
    </source>
</evidence>
<dbReference type="InterPro" id="IPR000631">
    <property type="entry name" value="CARKD"/>
</dbReference>
<keyword evidence="10" id="KW-1185">Reference proteome</keyword>
<keyword evidence="6" id="KW-0456">Lyase</keyword>
<evidence type="ECO:0000313" key="11">
    <source>
        <dbReference type="WBParaSite" id="Hba_00300"/>
    </source>
</evidence>
<evidence type="ECO:0000256" key="7">
    <source>
        <dbReference type="ARBA" id="ARBA00029804"/>
    </source>
</evidence>
<evidence type="ECO:0000256" key="2">
    <source>
        <dbReference type="ARBA" id="ARBA00022741"/>
    </source>
</evidence>
<reference evidence="11" key="1">
    <citation type="submission" date="2016-11" db="UniProtKB">
        <authorList>
            <consortium name="WormBaseParasite"/>
        </authorList>
    </citation>
    <scope>IDENTIFICATION</scope>
</reference>
<dbReference type="PANTHER" id="PTHR12592:SF0">
    <property type="entry name" value="ATP-DEPENDENT (S)-NAD(P)H-HYDRATE DEHYDRATASE"/>
    <property type="match status" value="1"/>
</dbReference>
<dbReference type="GO" id="GO:0047453">
    <property type="term" value="F:ATP-dependent NAD(P)H-hydrate dehydratase activity"/>
    <property type="evidence" value="ECO:0007669"/>
    <property type="project" value="UniProtKB-EC"/>
</dbReference>
<dbReference type="WBParaSite" id="Hba_00300">
    <property type="protein sequence ID" value="Hba_00300"/>
    <property type="gene ID" value="Hba_00300"/>
</dbReference>
<dbReference type="InterPro" id="IPR029056">
    <property type="entry name" value="Ribokinase-like"/>
</dbReference>
<evidence type="ECO:0000259" key="9">
    <source>
        <dbReference type="PROSITE" id="PS51383"/>
    </source>
</evidence>
<evidence type="ECO:0000256" key="1">
    <source>
        <dbReference type="ARBA" id="ARBA00013249"/>
    </source>
</evidence>
<dbReference type="GO" id="GO:0110051">
    <property type="term" value="P:metabolite repair"/>
    <property type="evidence" value="ECO:0007669"/>
    <property type="project" value="TreeGrafter"/>
</dbReference>
<dbReference type="Gene3D" id="3.40.1190.20">
    <property type="match status" value="1"/>
</dbReference>
<evidence type="ECO:0000256" key="3">
    <source>
        <dbReference type="ARBA" id="ARBA00022840"/>
    </source>
</evidence>
<evidence type="ECO:0000313" key="10">
    <source>
        <dbReference type="Proteomes" id="UP000095283"/>
    </source>
</evidence>
<evidence type="ECO:0000256" key="5">
    <source>
        <dbReference type="ARBA" id="ARBA00023027"/>
    </source>
</evidence>
<accession>A0A1I7W6Q5</accession>
<feature type="domain" description="YjeF C-terminal" evidence="9">
    <location>
        <begin position="1"/>
        <end position="112"/>
    </location>
</feature>
<dbReference type="SUPFAM" id="SSF53613">
    <property type="entry name" value="Ribokinase-like"/>
    <property type="match status" value="1"/>
</dbReference>
<name>A0A1I7W6Q5_HETBA</name>
<dbReference type="InterPro" id="IPR017953">
    <property type="entry name" value="Carbohydrate_kinase_pred_CS"/>
</dbReference>
<dbReference type="Pfam" id="PF01256">
    <property type="entry name" value="Carb_kinase"/>
    <property type="match status" value="1"/>
</dbReference>
<keyword evidence="3" id="KW-0067">ATP-binding</keyword>